<sequence length="425" mass="45830">MEYRLGPRAQEVVAVTETSDSALRPSVLDRLIQLDESGGLSIDAVRSAAQQLGVSEPQLQQWLTARRTQHISVAQSAVPEPATRKMGYREAEVQAGIAEVAMTVGDDMLPRIPDSDVPTFRADAYRGLTSAEFARVDAVYAEGIEATCRWFITRTGRPCRHHPDLGTPPVPLTQHGGTATGYPWDQRGPRAHPGFPEARNTGERREILGLYRFLGELVCDSPGRGHTIARLRGAQAGFLLHGMRLDLPADLNYSVGPGLTTAHIDSGTVEWIRAHTSNPADAAAVATVLCTGATTVELGSVPCTALTQDALVFTGPIGYGQAADVYVWVVPPPVLALLHDARAYQEARAYPAPKLFAGAIGGAGRRLRRSAAGCGVTVPDLHHWHHSWIRRTGLLRGADQPEHVRNTDLLFALRLCSDPGPARGR</sequence>
<gene>
    <name evidence="1" type="ORF">GCM10011588_02620</name>
</gene>
<keyword evidence="2" id="KW-1185">Reference proteome</keyword>
<organism evidence="1 2">
    <name type="scientific">Nocardia jinanensis</name>
    <dbReference type="NCBI Taxonomy" id="382504"/>
    <lineage>
        <taxon>Bacteria</taxon>
        <taxon>Bacillati</taxon>
        <taxon>Actinomycetota</taxon>
        <taxon>Actinomycetes</taxon>
        <taxon>Mycobacteriales</taxon>
        <taxon>Nocardiaceae</taxon>
        <taxon>Nocardia</taxon>
    </lineage>
</organism>
<name>A0A917R629_9NOCA</name>
<accession>A0A917R629</accession>
<dbReference type="EMBL" id="BMMH01000001">
    <property type="protein sequence ID" value="GGK91729.1"/>
    <property type="molecule type" value="Genomic_DNA"/>
</dbReference>
<reference evidence="1" key="1">
    <citation type="journal article" date="2014" name="Int. J. Syst. Evol. Microbiol.">
        <title>Complete genome sequence of Corynebacterium casei LMG S-19264T (=DSM 44701T), isolated from a smear-ripened cheese.</title>
        <authorList>
            <consortium name="US DOE Joint Genome Institute (JGI-PGF)"/>
            <person name="Walter F."/>
            <person name="Albersmeier A."/>
            <person name="Kalinowski J."/>
            <person name="Ruckert C."/>
        </authorList>
    </citation>
    <scope>NUCLEOTIDE SEQUENCE</scope>
    <source>
        <strain evidence="1">CGMCC 4.3508</strain>
    </source>
</reference>
<protein>
    <submittedName>
        <fullName evidence="1">Uncharacterized protein</fullName>
    </submittedName>
</protein>
<evidence type="ECO:0000313" key="2">
    <source>
        <dbReference type="Proteomes" id="UP000638263"/>
    </source>
</evidence>
<dbReference type="Proteomes" id="UP000638263">
    <property type="component" value="Unassembled WGS sequence"/>
</dbReference>
<evidence type="ECO:0000313" key="1">
    <source>
        <dbReference type="EMBL" id="GGK91729.1"/>
    </source>
</evidence>
<reference evidence="1" key="2">
    <citation type="submission" date="2020-09" db="EMBL/GenBank/DDBJ databases">
        <authorList>
            <person name="Sun Q."/>
            <person name="Zhou Y."/>
        </authorList>
    </citation>
    <scope>NUCLEOTIDE SEQUENCE</scope>
    <source>
        <strain evidence="1">CGMCC 4.3508</strain>
    </source>
</reference>
<dbReference type="AlphaFoldDB" id="A0A917R629"/>
<proteinExistence type="predicted"/>
<comment type="caution">
    <text evidence="1">The sequence shown here is derived from an EMBL/GenBank/DDBJ whole genome shotgun (WGS) entry which is preliminary data.</text>
</comment>